<feature type="transmembrane region" description="Helical" evidence="10">
    <location>
        <begin position="290"/>
        <end position="312"/>
    </location>
</feature>
<evidence type="ECO:0000256" key="6">
    <source>
        <dbReference type="ARBA" id="ARBA00022989"/>
    </source>
</evidence>
<dbReference type="InterPro" id="IPR007594">
    <property type="entry name" value="RFT1"/>
</dbReference>
<gene>
    <name evidence="11" type="ORF">BJ684DRAFT_10157</name>
</gene>
<dbReference type="GO" id="GO:0034203">
    <property type="term" value="P:glycolipid translocation"/>
    <property type="evidence" value="ECO:0007669"/>
    <property type="project" value="TreeGrafter"/>
</dbReference>
<keyword evidence="10" id="KW-0813">Transport</keyword>
<dbReference type="PANTHER" id="PTHR13117:SF5">
    <property type="entry name" value="PROTEIN RFT1 HOMOLOG"/>
    <property type="match status" value="1"/>
</dbReference>
<evidence type="ECO:0000256" key="4">
    <source>
        <dbReference type="ARBA" id="ARBA00022692"/>
    </source>
</evidence>
<dbReference type="Proteomes" id="UP000267251">
    <property type="component" value="Unassembled WGS sequence"/>
</dbReference>
<dbReference type="OrthoDB" id="9979195at2759"/>
<accession>A0A4P9Y3A6</accession>
<evidence type="ECO:0000256" key="9">
    <source>
        <dbReference type="ARBA" id="ARBA00045912"/>
    </source>
</evidence>
<keyword evidence="5 10" id="KW-0256">Endoplasmic reticulum</keyword>
<keyword evidence="12" id="KW-1185">Reference proteome</keyword>
<feature type="transmembrane region" description="Helical" evidence="10">
    <location>
        <begin position="250"/>
        <end position="270"/>
    </location>
</feature>
<evidence type="ECO:0000313" key="12">
    <source>
        <dbReference type="Proteomes" id="UP000267251"/>
    </source>
</evidence>
<evidence type="ECO:0000256" key="1">
    <source>
        <dbReference type="ARBA" id="ARBA00004477"/>
    </source>
</evidence>
<keyword evidence="6 10" id="KW-1133">Transmembrane helix</keyword>
<dbReference type="GO" id="GO:0005789">
    <property type="term" value="C:endoplasmic reticulum membrane"/>
    <property type="evidence" value="ECO:0007669"/>
    <property type="project" value="UniProtKB-SubCell"/>
</dbReference>
<feature type="transmembrane region" description="Helical" evidence="10">
    <location>
        <begin position="377"/>
        <end position="398"/>
    </location>
</feature>
<evidence type="ECO:0000256" key="10">
    <source>
        <dbReference type="RuleBase" id="RU365067"/>
    </source>
</evidence>
<name>A0A4P9Y3A6_9FUNG</name>
<evidence type="ECO:0000256" key="8">
    <source>
        <dbReference type="ARBA" id="ARBA00044793"/>
    </source>
</evidence>
<dbReference type="PANTHER" id="PTHR13117">
    <property type="entry name" value="ENDOPLASMIC RETICULUM MULTISPAN TRANSMEMBRANE PROTEIN-RELATED"/>
    <property type="match status" value="1"/>
</dbReference>
<reference evidence="12" key="1">
    <citation type="journal article" date="2018" name="Nat. Microbiol.">
        <title>Leveraging single-cell genomics to expand the fungal tree of life.</title>
        <authorList>
            <person name="Ahrendt S.R."/>
            <person name="Quandt C.A."/>
            <person name="Ciobanu D."/>
            <person name="Clum A."/>
            <person name="Salamov A."/>
            <person name="Andreopoulos B."/>
            <person name="Cheng J.F."/>
            <person name="Woyke T."/>
            <person name="Pelin A."/>
            <person name="Henrissat B."/>
            <person name="Reynolds N.K."/>
            <person name="Benny G.L."/>
            <person name="Smith M.E."/>
            <person name="James T.Y."/>
            <person name="Grigoriev I.V."/>
        </authorList>
    </citation>
    <scope>NUCLEOTIDE SEQUENCE [LARGE SCALE GENOMIC DNA]</scope>
</reference>
<comment type="subcellular location">
    <subcellularLocation>
        <location evidence="1 10">Endoplasmic reticulum membrane</location>
        <topology evidence="1 10">Multi-pass membrane protein</topology>
    </subcellularLocation>
</comment>
<sequence>MVKSSTDRIIQKSWKGARLLLLLQALSKLLTFTLNQVLYRLTSPTILGLAYVRFDLLLTTLLFLSREGLRCACLRQPLLPLPPRTREERKRVRLLVNTSYLPLLLILSGMAVYGGVVQTSTSAGWFRALGGPDQGISLPLALYLLAVLIELTAEPGYALIQATMDFSKDDTGQEGWMDGGRLGLAWTFTRQSLLKHFLTEGDRLVISTVSSVTDQGLYAFVGNYAPFYTHLLIRLLGGGDWVQNGAPSLLALYCAYIPFMGINGILEAFLQAVADSADLKKYSGAMVRFSIIYALAGFGCIQGLNMGAYGLVLANMLNMACRIDYCLRYARSFLSQGKEEVLQVGELIPHRALIGASLLGSGAVLASWEYVYLEGNAAVYGIMGHVAVGALVGATLLLTL</sequence>
<comment type="function">
    <text evidence="9 10">Intramembrane glycolipid transporter that operates in the biosynthetic pathway of dolichol-linked oligosaccharides, the glycan precursors employed in protein asparagine (N)-glycosylation. The sequential addition of sugars to dolichol pyrophosphate produces dolichol-linked oligosaccharides containing fourteen sugars, including two GlcNAcs, nine mannoses and three glucoses. Once assembled, the oligosaccharide is transferred from the lipid to nascent proteins by oligosaccharyltransferases. The assembly of dolichol-linked oligosaccharides begins on the cytosolic side of the endoplasmic reticulum membrane and finishes in its lumen. RFT1 could mediate the translocation of the cytosolically oriented intermediate DolPP-GlcNAc2Man5, produced by ALG11, into the ER lumen where dolichol-linked oligosaccharides assembly continues. However, the intramembrane lipid transporter activity could not be confirmed in vitro.</text>
</comment>
<feature type="transmembrane region" description="Helical" evidence="10">
    <location>
        <begin position="136"/>
        <end position="160"/>
    </location>
</feature>
<keyword evidence="4 10" id="KW-0812">Transmembrane</keyword>
<dbReference type="AlphaFoldDB" id="A0A4P9Y3A6"/>
<evidence type="ECO:0000256" key="7">
    <source>
        <dbReference type="ARBA" id="ARBA00023136"/>
    </source>
</evidence>
<evidence type="ECO:0000313" key="11">
    <source>
        <dbReference type="EMBL" id="RKP13377.1"/>
    </source>
</evidence>
<proteinExistence type="inferred from homology"/>
<dbReference type="Pfam" id="PF04506">
    <property type="entry name" value="Rft-1"/>
    <property type="match status" value="3"/>
</dbReference>
<comment type="pathway">
    <text evidence="2">Protein modification; protein glycosylation.</text>
</comment>
<keyword evidence="7 10" id="KW-0472">Membrane</keyword>
<feature type="transmembrane region" description="Helical" evidence="10">
    <location>
        <begin position="94"/>
        <end position="116"/>
    </location>
</feature>
<dbReference type="EMBL" id="KZ988037">
    <property type="protein sequence ID" value="RKP13377.1"/>
    <property type="molecule type" value="Genomic_DNA"/>
</dbReference>
<comment type="similarity">
    <text evidence="3 10">Belongs to the RFT1 family.</text>
</comment>
<protein>
    <recommendedName>
        <fullName evidence="8 10">Man(5)GlcNAc(2)-PP-dolichol translocation protein RFT1</fullName>
    </recommendedName>
</protein>
<evidence type="ECO:0000256" key="2">
    <source>
        <dbReference type="ARBA" id="ARBA00004922"/>
    </source>
</evidence>
<organism evidence="11 12">
    <name type="scientific">Piptocephalis cylindrospora</name>
    <dbReference type="NCBI Taxonomy" id="1907219"/>
    <lineage>
        <taxon>Eukaryota</taxon>
        <taxon>Fungi</taxon>
        <taxon>Fungi incertae sedis</taxon>
        <taxon>Zoopagomycota</taxon>
        <taxon>Zoopagomycotina</taxon>
        <taxon>Zoopagomycetes</taxon>
        <taxon>Zoopagales</taxon>
        <taxon>Piptocephalidaceae</taxon>
        <taxon>Piptocephalis</taxon>
    </lineage>
</organism>
<evidence type="ECO:0000256" key="3">
    <source>
        <dbReference type="ARBA" id="ARBA00010288"/>
    </source>
</evidence>
<comment type="caution">
    <text evidence="10">Lacks conserved residue(s) required for the propagation of feature annotation.</text>
</comment>
<evidence type="ECO:0000256" key="5">
    <source>
        <dbReference type="ARBA" id="ARBA00022824"/>
    </source>
</evidence>
<dbReference type="GO" id="GO:0006488">
    <property type="term" value="P:dolichol-linked oligosaccharide biosynthetic process"/>
    <property type="evidence" value="ECO:0007669"/>
    <property type="project" value="InterPro"/>
</dbReference>